<dbReference type="InterPro" id="IPR023393">
    <property type="entry name" value="START-like_dom_sf"/>
</dbReference>
<feature type="transmembrane region" description="Helical" evidence="1">
    <location>
        <begin position="977"/>
        <end position="1004"/>
    </location>
</feature>
<evidence type="ECO:0000259" key="2">
    <source>
        <dbReference type="Pfam" id="PF07699"/>
    </source>
</evidence>
<feature type="transmembrane region" description="Helical" evidence="1">
    <location>
        <begin position="521"/>
        <end position="540"/>
    </location>
</feature>
<feature type="transmembrane region" description="Helical" evidence="1">
    <location>
        <begin position="561"/>
        <end position="581"/>
    </location>
</feature>
<dbReference type="SUPFAM" id="SSF55961">
    <property type="entry name" value="Bet v1-like"/>
    <property type="match status" value="1"/>
</dbReference>
<gene>
    <name evidence="3" type="ORF">TrCOL_g8292</name>
</gene>
<dbReference type="EMBL" id="BRYA01000494">
    <property type="protein sequence ID" value="GMI19452.1"/>
    <property type="molecule type" value="Genomic_DNA"/>
</dbReference>
<keyword evidence="1" id="KW-1133">Transmembrane helix</keyword>
<proteinExistence type="predicted"/>
<dbReference type="Proteomes" id="UP001165065">
    <property type="component" value="Unassembled WGS sequence"/>
</dbReference>
<feature type="transmembrane region" description="Helical" evidence="1">
    <location>
        <begin position="606"/>
        <end position="628"/>
    </location>
</feature>
<dbReference type="SMART" id="SM01411">
    <property type="entry name" value="Ephrin_rec_like"/>
    <property type="match status" value="5"/>
</dbReference>
<dbReference type="PANTHER" id="PTHR46967">
    <property type="entry name" value="INSULIN-LIKE GROWTH FACTOR BINDING PROTEIN,N-TERMINAL"/>
    <property type="match status" value="1"/>
</dbReference>
<keyword evidence="1" id="KW-0812">Transmembrane</keyword>
<name>A0A9W7FV88_9STRA</name>
<keyword evidence="1" id="KW-0472">Membrane</keyword>
<accession>A0A9W7FV88</accession>
<dbReference type="OrthoDB" id="5950997at2759"/>
<comment type="caution">
    <text evidence="3">The sequence shown here is derived from an EMBL/GenBank/DDBJ whole genome shotgun (WGS) entry which is preliminary data.</text>
</comment>
<evidence type="ECO:0000313" key="4">
    <source>
        <dbReference type="Proteomes" id="UP001165065"/>
    </source>
</evidence>
<reference evidence="4" key="1">
    <citation type="journal article" date="2023" name="Commun. Biol.">
        <title>Genome analysis of Parmales, the sister group of diatoms, reveals the evolutionary specialization of diatoms from phago-mixotrophs to photoautotrophs.</title>
        <authorList>
            <person name="Ban H."/>
            <person name="Sato S."/>
            <person name="Yoshikawa S."/>
            <person name="Yamada K."/>
            <person name="Nakamura Y."/>
            <person name="Ichinomiya M."/>
            <person name="Sato N."/>
            <person name="Blanc-Mathieu R."/>
            <person name="Endo H."/>
            <person name="Kuwata A."/>
            <person name="Ogata H."/>
        </authorList>
    </citation>
    <scope>NUCLEOTIDE SEQUENCE [LARGE SCALE GENOMIC DNA]</scope>
</reference>
<dbReference type="InterPro" id="IPR009030">
    <property type="entry name" value="Growth_fac_rcpt_cys_sf"/>
</dbReference>
<dbReference type="AlphaFoldDB" id="A0A9W7FV88"/>
<dbReference type="SUPFAM" id="SSF57184">
    <property type="entry name" value="Growth factor receptor domain"/>
    <property type="match status" value="1"/>
</dbReference>
<evidence type="ECO:0000313" key="3">
    <source>
        <dbReference type="EMBL" id="GMI19452.1"/>
    </source>
</evidence>
<protein>
    <recommendedName>
        <fullName evidence="2">Tyrosine-protein kinase ephrin type A/B receptor-like domain-containing protein</fullName>
    </recommendedName>
</protein>
<dbReference type="PANTHER" id="PTHR46967:SF2">
    <property type="entry name" value="SUSHI, VON WILLEBRAND FACTOR TYPE A, EGF AND PENTRAXIN DOMAIN-CONTAINING PROTEIN 1-LIKE"/>
    <property type="match status" value="1"/>
</dbReference>
<evidence type="ECO:0000256" key="1">
    <source>
        <dbReference type="SAM" id="Phobius"/>
    </source>
</evidence>
<feature type="transmembrane region" description="Helical" evidence="1">
    <location>
        <begin position="926"/>
        <end position="944"/>
    </location>
</feature>
<feature type="transmembrane region" description="Helical" evidence="1">
    <location>
        <begin position="465"/>
        <end position="484"/>
    </location>
</feature>
<dbReference type="Gene3D" id="3.30.530.20">
    <property type="match status" value="1"/>
</dbReference>
<keyword evidence="4" id="KW-1185">Reference proteome</keyword>
<dbReference type="Pfam" id="PF07699">
    <property type="entry name" value="Ephrin_rec_like"/>
    <property type="match status" value="1"/>
</dbReference>
<feature type="transmembrane region" description="Helical" evidence="1">
    <location>
        <begin position="1016"/>
        <end position="1036"/>
    </location>
</feature>
<dbReference type="Gene3D" id="2.10.50.10">
    <property type="entry name" value="Tumor Necrosis Factor Receptor, subunit A, domain 2"/>
    <property type="match status" value="1"/>
</dbReference>
<feature type="transmembrane region" description="Helical" evidence="1">
    <location>
        <begin position="411"/>
        <end position="435"/>
    </location>
</feature>
<organism evidence="3 4">
    <name type="scientific">Triparma columacea</name>
    <dbReference type="NCBI Taxonomy" id="722753"/>
    <lineage>
        <taxon>Eukaryota</taxon>
        <taxon>Sar</taxon>
        <taxon>Stramenopiles</taxon>
        <taxon>Ochrophyta</taxon>
        <taxon>Bolidophyceae</taxon>
        <taxon>Parmales</taxon>
        <taxon>Triparmaceae</taxon>
        <taxon>Triparma</taxon>
    </lineage>
</organism>
<sequence>MLCGGGTIPNSNLSACDTCDHGQYSSAGDTTCSTCLKGTYSGTGASSCSVCATGKIADRGSGVCSTCPAGTMSSDDKAACVECSGGTFSGEGESSCSLCPSGKVSGIRSSTCIECPGGSKSSDDKVVCVDCSGGTYSEPGSSSCTLCDGGTYCPPKSDTMEKCPPGKYAGSGSVVCSPCEGETSFNDKAGMSSCKECPVNQQGSSDRTSCRCKSGFASVLTSEGVLDCQCNLGYTYEAGKCTVCPPGTYKEVIGNGACTSCDKAAVRGSFSTTSSILSATADDPATVRPPTSAFNCTCEKGDFLLDGHPPAEPDFVGHGYCSRCPEGANCVERGITLQNLPLKPAYWRSSQDSYKVELCYSPEACPQTNSTGNASTAMQCAEGHEGPICNICRPGYSKSVEGLCEACDKTFVIPIESMVLMVSMLLVFVMIAYFLRRRNLKKLAKRKVKRDERSSMNQIRTKSKILTSFYQILSGYESALQIRFPPVFEKFTRWLSSVANLDALQLVKADCLMETSFYTRLLFSTIAPLLLTLLIFLYMFMARTFTPKEKVLRRKQIRNNCIEAFLGLTYLVFASVSTTIFETFNCVQFGDDETRVKIDNDYDQQIFGYLLIGINLAGVGMVFATKILEPVVFVMGFFDHNHTHNARIKGLTEAHDEDTAFVAYFNDLASSLNKEAGYQDVSSEKMSEKMRTFLAENDATMELRNSYGDGAFDEGRIKFTVALPVVAVKDLILNLDCDLRHKIIEHYQLDTDAERRRTRPYSFAEKKEARLQRRVLYSARKMPFPLKRRDYMVEQFNAETLDGSGHIIVSRSIYDEELFSLTKSKRKGFVRADVLMKGYLLRPSVKTVGSTDITYIACLSYRSKLEEIMSKKGLKKGLKTVVREMRFLEEKVVKEEAPKSFSENPISNPLRKDKSTKSVARARKSALHFSTALTIVTVVALLSSQGTFAQAFEHGGSTAQLSSTATASTSGSSTTSWATLISLAKIAGIVGYFFLYVWALPCLIPMQNFATQGNIVLKEFGLLTIFWMELVIFFAVKS</sequence>
<dbReference type="InterPro" id="IPR011641">
    <property type="entry name" value="Tyr-kin_ephrin_A/B_rcpt-like"/>
</dbReference>
<feature type="domain" description="Tyrosine-protein kinase ephrin type A/B receptor-like" evidence="2">
    <location>
        <begin position="233"/>
        <end position="262"/>
    </location>
</feature>